<gene>
    <name evidence="9" type="ORF">BPULL_1990</name>
</gene>
<evidence type="ECO:0000256" key="5">
    <source>
        <dbReference type="SAM" id="Phobius"/>
    </source>
</evidence>
<dbReference type="Pfam" id="PF17802">
    <property type="entry name" value="SpaA"/>
    <property type="match status" value="1"/>
</dbReference>
<feature type="domain" description="Gram-positive cocci surface proteins LPxTG" evidence="7">
    <location>
        <begin position="497"/>
        <end position="535"/>
    </location>
</feature>
<dbReference type="Pfam" id="PF00746">
    <property type="entry name" value="Gram_pos_anchor"/>
    <property type="match status" value="1"/>
</dbReference>
<dbReference type="NCBIfam" id="TIGR04226">
    <property type="entry name" value="RrgB_K2N_iso_D2"/>
    <property type="match status" value="1"/>
</dbReference>
<dbReference type="InterPro" id="IPR013783">
    <property type="entry name" value="Ig-like_fold"/>
</dbReference>
<proteinExistence type="predicted"/>
<dbReference type="Gene3D" id="2.60.40.740">
    <property type="match status" value="1"/>
</dbReference>
<keyword evidence="1" id="KW-0134">Cell wall</keyword>
<protein>
    <submittedName>
        <fullName evidence="9">Putative LPXTG-motif protein cell wall anchor domain protein</fullName>
    </submittedName>
</protein>
<accession>A0A7V8HQ14</accession>
<organism evidence="9 10">
    <name type="scientific">Bifidobacterium pullorum</name>
    <dbReference type="NCBI Taxonomy" id="78448"/>
    <lineage>
        <taxon>Bacteria</taxon>
        <taxon>Bacillati</taxon>
        <taxon>Actinomycetota</taxon>
        <taxon>Actinomycetes</taxon>
        <taxon>Bifidobacteriales</taxon>
        <taxon>Bifidobacteriaceae</taxon>
        <taxon>Bifidobacterium</taxon>
    </lineage>
</organism>
<dbReference type="AlphaFoldDB" id="A0A7V8HQ14"/>
<dbReference type="Gene3D" id="2.60.40.10">
    <property type="entry name" value="Immunoglobulins"/>
    <property type="match status" value="1"/>
</dbReference>
<dbReference type="Proteomes" id="UP000029109">
    <property type="component" value="Unassembled WGS sequence"/>
</dbReference>
<keyword evidence="5" id="KW-1133">Transmembrane helix</keyword>
<evidence type="ECO:0000313" key="9">
    <source>
        <dbReference type="EMBL" id="KFI82604.1"/>
    </source>
</evidence>
<evidence type="ECO:0000259" key="7">
    <source>
        <dbReference type="Pfam" id="PF00746"/>
    </source>
</evidence>
<sequence>MKGMFKRALGVVAAAAMAMTGAVALAGTANAAENDTIVITGDVANRTFDIYKLGTYSRATTDTVGEGEHQQTCINSVNLTQNPAWAKPTITQAVEAAIDVIPSSYAGNELTYFANNANAKQLTTFTTELMKNNPLPAPAALQVKTGANDTQVEFSGLVEGWYLVTDSDGTPLLVSTKITANSMIYGCMVSGATLGTAAAKPKTVSSGKTADKDSVKVGDTVTYTLTGKVPNTINQTEYTYKFIDTPGIGLTVKPASVQVYIAGTPLENPEAGDPYYTVTPNETFDGNSNMPSHPAENDNQLVVDLSDWVTTSAAQAQIGADITVSYEATVNAGILSDDELSGQVSNNMVVNSNNTMSGGSEETVYTYGFRFTKVDADNNPLNGATFTVQQYDTETQKAGAYLSGTGTAQDPYTFGDTADSYAGENGVFTFDGLPAGTYYVAETTVPDGYIDSIKATFTVTIGDGSPQFKEIGVLGLVDGQGTVTGQNGATPTVLNVTSVTQLPMTGAAGTMLFTVLGLLIAGAGALVYMKSRNVKRALRG</sequence>
<comment type="caution">
    <text evidence="9">The sequence shown here is derived from an EMBL/GenBank/DDBJ whole genome shotgun (WGS) entry which is preliminary data.</text>
</comment>
<feature type="domain" description="SpaA-like prealbumin fold" evidence="8">
    <location>
        <begin position="369"/>
        <end position="462"/>
    </location>
</feature>
<evidence type="ECO:0000256" key="6">
    <source>
        <dbReference type="SAM" id="SignalP"/>
    </source>
</evidence>
<feature type="signal peptide" evidence="6">
    <location>
        <begin position="1"/>
        <end position="31"/>
    </location>
</feature>
<dbReference type="EMBL" id="JGZJ01000008">
    <property type="protein sequence ID" value="KFI82604.1"/>
    <property type="molecule type" value="Genomic_DNA"/>
</dbReference>
<evidence type="ECO:0000256" key="1">
    <source>
        <dbReference type="ARBA" id="ARBA00022512"/>
    </source>
</evidence>
<dbReference type="InterPro" id="IPR041033">
    <property type="entry name" value="SpaA_PFL_dom_1"/>
</dbReference>
<keyword evidence="5" id="KW-0472">Membrane</keyword>
<keyword evidence="4" id="KW-0572">Peptidoglycan-anchor</keyword>
<dbReference type="GO" id="GO:0005975">
    <property type="term" value="P:carbohydrate metabolic process"/>
    <property type="evidence" value="ECO:0007669"/>
    <property type="project" value="UniProtKB-ARBA"/>
</dbReference>
<keyword evidence="5" id="KW-0812">Transmembrane</keyword>
<evidence type="ECO:0000256" key="2">
    <source>
        <dbReference type="ARBA" id="ARBA00022525"/>
    </source>
</evidence>
<evidence type="ECO:0000259" key="8">
    <source>
        <dbReference type="Pfam" id="PF17802"/>
    </source>
</evidence>
<reference evidence="9 10" key="1">
    <citation type="submission" date="2014-03" db="EMBL/GenBank/DDBJ databases">
        <title>Genomics of Bifidobacteria.</title>
        <authorList>
            <person name="Ventura M."/>
            <person name="Milani C."/>
            <person name="Lugli G.A."/>
        </authorList>
    </citation>
    <scope>NUCLEOTIDE SEQUENCE [LARGE SCALE GENOMIC DNA]</scope>
    <source>
        <strain evidence="9 10">LMG 21816</strain>
    </source>
</reference>
<dbReference type="InterPro" id="IPR026466">
    <property type="entry name" value="Fim_isopep_form_D2_dom"/>
</dbReference>
<name>A0A7V8HQ14_9BIFI</name>
<dbReference type="NCBIfam" id="TIGR01167">
    <property type="entry name" value="LPXTG_anchor"/>
    <property type="match status" value="1"/>
</dbReference>
<evidence type="ECO:0000313" key="10">
    <source>
        <dbReference type="Proteomes" id="UP000029109"/>
    </source>
</evidence>
<feature type="chain" id="PRO_5030622924" evidence="6">
    <location>
        <begin position="32"/>
        <end position="540"/>
    </location>
</feature>
<dbReference type="InterPro" id="IPR019931">
    <property type="entry name" value="LPXTG_anchor"/>
</dbReference>
<feature type="transmembrane region" description="Helical" evidence="5">
    <location>
        <begin position="507"/>
        <end position="529"/>
    </location>
</feature>
<keyword evidence="2" id="KW-0964">Secreted</keyword>
<evidence type="ECO:0000256" key="3">
    <source>
        <dbReference type="ARBA" id="ARBA00022729"/>
    </source>
</evidence>
<keyword evidence="3 6" id="KW-0732">Signal</keyword>
<evidence type="ECO:0000256" key="4">
    <source>
        <dbReference type="ARBA" id="ARBA00023088"/>
    </source>
</evidence>